<dbReference type="SUPFAM" id="SSF53383">
    <property type="entry name" value="PLP-dependent transferases"/>
    <property type="match status" value="1"/>
</dbReference>
<dbReference type="PIRSF" id="PIRSF000525">
    <property type="entry name" value="SerC"/>
    <property type="match status" value="1"/>
</dbReference>
<dbReference type="PROSITE" id="PS00595">
    <property type="entry name" value="AA_TRANSFER_CLASS_5"/>
    <property type="match status" value="1"/>
</dbReference>
<dbReference type="InterPro" id="IPR015421">
    <property type="entry name" value="PyrdxlP-dep_Trfase_major"/>
</dbReference>
<dbReference type="Pfam" id="PF00266">
    <property type="entry name" value="Aminotran_5"/>
    <property type="match status" value="1"/>
</dbReference>
<keyword evidence="8 12" id="KW-0718">Serine biosynthesis</keyword>
<evidence type="ECO:0000256" key="6">
    <source>
        <dbReference type="ARBA" id="ARBA00022679"/>
    </source>
</evidence>
<dbReference type="InterPro" id="IPR015422">
    <property type="entry name" value="PyrdxlP-dep_Trfase_small"/>
</dbReference>
<dbReference type="FunFam" id="3.90.1150.10:FF:000006">
    <property type="entry name" value="Phosphoserine aminotransferase"/>
    <property type="match status" value="1"/>
</dbReference>
<keyword evidence="6 12" id="KW-0808">Transferase</keyword>
<gene>
    <name evidence="15" type="primary">LOC116288171</name>
</gene>
<comment type="pathway">
    <text evidence="2 12">Amino-acid biosynthesis; L-serine biosynthesis; L-serine from 3-phospho-D-glycerate: step 2/3.</text>
</comment>
<dbReference type="NCBIfam" id="NF003764">
    <property type="entry name" value="PRK05355.1"/>
    <property type="match status" value="1"/>
</dbReference>
<dbReference type="EC" id="2.6.1.52" evidence="12"/>
<comment type="similarity">
    <text evidence="3">Belongs to the class-V pyridoxal-phosphate-dependent aminotransferase family. SerC subfamily.</text>
</comment>
<accession>A0A6P8H5T1</accession>
<dbReference type="InterPro" id="IPR015424">
    <property type="entry name" value="PyrdxlP-dep_Trfase"/>
</dbReference>
<dbReference type="InterPro" id="IPR000192">
    <property type="entry name" value="Aminotrans_V_dom"/>
</dbReference>
<comment type="catalytic activity">
    <reaction evidence="10 12">
        <text>O-phospho-L-serine + 2-oxoglutarate = 3-phosphooxypyruvate + L-glutamate</text>
        <dbReference type="Rhea" id="RHEA:14329"/>
        <dbReference type="ChEBI" id="CHEBI:16810"/>
        <dbReference type="ChEBI" id="CHEBI:18110"/>
        <dbReference type="ChEBI" id="CHEBI:29985"/>
        <dbReference type="ChEBI" id="CHEBI:57524"/>
        <dbReference type="EC" id="2.6.1.52"/>
    </reaction>
</comment>
<evidence type="ECO:0000256" key="7">
    <source>
        <dbReference type="ARBA" id="ARBA00022898"/>
    </source>
</evidence>
<keyword evidence="4 12" id="KW-0032">Aminotransferase</keyword>
<feature type="domain" description="Aminotransferase class V" evidence="13">
    <location>
        <begin position="9"/>
        <end position="356"/>
    </location>
</feature>
<evidence type="ECO:0000256" key="12">
    <source>
        <dbReference type="RuleBase" id="RU004505"/>
    </source>
</evidence>
<dbReference type="Gene3D" id="3.90.1150.10">
    <property type="entry name" value="Aspartate Aminotransferase, domain 1"/>
    <property type="match status" value="1"/>
</dbReference>
<sequence>MAQEFKKVVNFAPGPAKLPEEVLEQAQKEFLNYGNLGISVMEMSHRSAEFTKIISDAENNLRDLLDIPDNYKVLFLQGGGTGQFSAVPLNLMKDGGSADYIITGTWSAKAAKEAEKYGKVNHVFPKLDTYNTIPCRTEWNLDPQASYVYYCANETVHGVEFDEIPETHGVPLVCDMSSNILTKPVDIKKFGLIYAGAQKNIGCAGVTIVIVREDLIGKACPRCPVVFDYKIQTGMNSLYNTPPTYGIYIMGLVFKWIKKHGGLEEMNKRSVMKSSLIYDIIDSSNGFYSGKVKQGSRSRMNITLRIGNESGNEELEKRFVEEAGARGMIQLKGHRIVGGIRISLYNAITLEETKALADFMMEFQDKYNKPIRH</sequence>
<dbReference type="FunCoup" id="A0A6P8H5T1">
    <property type="interactions" value="753"/>
</dbReference>
<evidence type="ECO:0000256" key="4">
    <source>
        <dbReference type="ARBA" id="ARBA00022576"/>
    </source>
</evidence>
<dbReference type="InterPro" id="IPR020578">
    <property type="entry name" value="Aminotrans_V_PyrdxlP_BS"/>
</dbReference>
<keyword evidence="14" id="KW-1185">Reference proteome</keyword>
<dbReference type="HAMAP" id="MF_00160">
    <property type="entry name" value="SerC_aminotrans_5"/>
    <property type="match status" value="1"/>
</dbReference>
<evidence type="ECO:0000259" key="13">
    <source>
        <dbReference type="Pfam" id="PF00266"/>
    </source>
</evidence>
<evidence type="ECO:0000256" key="10">
    <source>
        <dbReference type="ARBA" id="ARBA00049007"/>
    </source>
</evidence>
<evidence type="ECO:0000256" key="8">
    <source>
        <dbReference type="ARBA" id="ARBA00023299"/>
    </source>
</evidence>
<keyword evidence="7" id="KW-0663">Pyridoxal phosphate</keyword>
<dbReference type="RefSeq" id="XP_031550783.1">
    <property type="nucleotide sequence ID" value="XM_031694923.1"/>
</dbReference>
<name>A0A6P8H5T1_ACTTE</name>
<dbReference type="OrthoDB" id="1703350at2759"/>
<comment type="cofactor">
    <cofactor evidence="1 11">
        <name>pyridoxal 5'-phosphate</name>
        <dbReference type="ChEBI" id="CHEBI:597326"/>
    </cofactor>
</comment>
<evidence type="ECO:0000256" key="5">
    <source>
        <dbReference type="ARBA" id="ARBA00022605"/>
    </source>
</evidence>
<comment type="catalytic activity">
    <reaction evidence="9">
        <text>4-(phosphooxy)-L-threonine + 2-oxoglutarate = (R)-3-hydroxy-2-oxo-4-phosphooxybutanoate + L-glutamate</text>
        <dbReference type="Rhea" id="RHEA:16573"/>
        <dbReference type="ChEBI" id="CHEBI:16810"/>
        <dbReference type="ChEBI" id="CHEBI:29985"/>
        <dbReference type="ChEBI" id="CHEBI:58452"/>
        <dbReference type="ChEBI" id="CHEBI:58538"/>
        <dbReference type="EC" id="2.6.1.52"/>
    </reaction>
</comment>
<dbReference type="InParanoid" id="A0A6P8H5T1"/>
<dbReference type="FunFam" id="3.40.640.10:FF:000010">
    <property type="entry name" value="Phosphoserine aminotransferase"/>
    <property type="match status" value="1"/>
</dbReference>
<reference evidence="15" key="1">
    <citation type="submission" date="2025-08" db="UniProtKB">
        <authorList>
            <consortium name="RefSeq"/>
        </authorList>
    </citation>
    <scope>IDENTIFICATION</scope>
</reference>
<evidence type="ECO:0000313" key="15">
    <source>
        <dbReference type="RefSeq" id="XP_031550783.1"/>
    </source>
</evidence>
<dbReference type="GO" id="GO:0006564">
    <property type="term" value="P:L-serine biosynthetic process"/>
    <property type="evidence" value="ECO:0007669"/>
    <property type="project" value="UniProtKB-KW"/>
</dbReference>
<dbReference type="UniPathway" id="UPA00135">
    <property type="reaction ID" value="UER00197"/>
</dbReference>
<evidence type="ECO:0000313" key="14">
    <source>
        <dbReference type="Proteomes" id="UP000515163"/>
    </source>
</evidence>
<dbReference type="PANTHER" id="PTHR43247">
    <property type="entry name" value="PHOSPHOSERINE AMINOTRANSFERASE"/>
    <property type="match status" value="1"/>
</dbReference>
<evidence type="ECO:0000256" key="1">
    <source>
        <dbReference type="ARBA" id="ARBA00001933"/>
    </source>
</evidence>
<evidence type="ECO:0000256" key="11">
    <source>
        <dbReference type="RuleBase" id="RU004504"/>
    </source>
</evidence>
<evidence type="ECO:0000256" key="9">
    <source>
        <dbReference type="ARBA" id="ARBA00047630"/>
    </source>
</evidence>
<protein>
    <recommendedName>
        <fullName evidence="12">Phosphoserine aminotransferase</fullName>
        <ecNumber evidence="12">2.6.1.52</ecNumber>
    </recommendedName>
</protein>
<proteinExistence type="inferred from homology"/>
<dbReference type="GO" id="GO:0004648">
    <property type="term" value="F:O-phospho-L-serine:2-oxoglutarate aminotransferase activity"/>
    <property type="evidence" value="ECO:0007669"/>
    <property type="project" value="UniProtKB-EC"/>
</dbReference>
<dbReference type="GO" id="GO:0005737">
    <property type="term" value="C:cytoplasm"/>
    <property type="evidence" value="ECO:0007669"/>
    <property type="project" value="TreeGrafter"/>
</dbReference>
<dbReference type="AlphaFoldDB" id="A0A6P8H5T1"/>
<dbReference type="CDD" id="cd00611">
    <property type="entry name" value="PSAT_like"/>
    <property type="match status" value="1"/>
</dbReference>
<dbReference type="GeneID" id="116288171"/>
<keyword evidence="5 12" id="KW-0028">Amino-acid biosynthesis</keyword>
<dbReference type="Proteomes" id="UP000515163">
    <property type="component" value="Unplaced"/>
</dbReference>
<dbReference type="UniPathway" id="UPA00244">
    <property type="reaction ID" value="UER00311"/>
</dbReference>
<dbReference type="Gene3D" id="3.40.640.10">
    <property type="entry name" value="Type I PLP-dependent aspartate aminotransferase-like (Major domain)"/>
    <property type="match status" value="1"/>
</dbReference>
<evidence type="ECO:0000256" key="2">
    <source>
        <dbReference type="ARBA" id="ARBA00005099"/>
    </source>
</evidence>
<dbReference type="PANTHER" id="PTHR43247:SF1">
    <property type="entry name" value="PHOSPHOSERINE AMINOTRANSFERASE"/>
    <property type="match status" value="1"/>
</dbReference>
<dbReference type="InterPro" id="IPR022278">
    <property type="entry name" value="Pser_aminoTfrase"/>
</dbReference>
<evidence type="ECO:0000256" key="3">
    <source>
        <dbReference type="ARBA" id="ARBA00006904"/>
    </source>
</evidence>
<organism evidence="14 15">
    <name type="scientific">Actinia tenebrosa</name>
    <name type="common">Australian red waratah sea anemone</name>
    <dbReference type="NCBI Taxonomy" id="6105"/>
    <lineage>
        <taxon>Eukaryota</taxon>
        <taxon>Metazoa</taxon>
        <taxon>Cnidaria</taxon>
        <taxon>Anthozoa</taxon>
        <taxon>Hexacorallia</taxon>
        <taxon>Actiniaria</taxon>
        <taxon>Actiniidae</taxon>
        <taxon>Actinia</taxon>
    </lineage>
</organism>
<dbReference type="NCBIfam" id="TIGR01364">
    <property type="entry name" value="serC_1"/>
    <property type="match status" value="1"/>
</dbReference>
<dbReference type="GO" id="GO:0030170">
    <property type="term" value="F:pyridoxal phosphate binding"/>
    <property type="evidence" value="ECO:0007669"/>
    <property type="project" value="TreeGrafter"/>
</dbReference>
<dbReference type="KEGG" id="aten:116288171"/>